<evidence type="ECO:0000256" key="4">
    <source>
        <dbReference type="SAM" id="MobiDB-lite"/>
    </source>
</evidence>
<dbReference type="SMART" id="SM00354">
    <property type="entry name" value="HTH_LACI"/>
    <property type="match status" value="1"/>
</dbReference>
<dbReference type="InterPro" id="IPR010982">
    <property type="entry name" value="Lambda_DNA-bd_dom_sf"/>
</dbReference>
<dbReference type="InterPro" id="IPR000843">
    <property type="entry name" value="HTH_LacI"/>
</dbReference>
<reference evidence="9 10" key="1">
    <citation type="submission" date="2020-08" db="EMBL/GenBank/DDBJ databases">
        <title>Genomic Encyclopedia of Type Strains, Phase IV (KMG-V): Genome sequencing to study the core and pangenomes of soil and plant-associated prokaryotes.</title>
        <authorList>
            <person name="Whitman W."/>
        </authorList>
    </citation>
    <scope>NUCLEOTIDE SEQUENCE [LARGE SCALE GENOMIC DNA]</scope>
    <source>
        <strain evidence="7 10">SEMIA 444</strain>
        <strain evidence="6 9">SEMIA 448</strain>
        <strain evidence="8 11">SEMIA 452</strain>
    </source>
</reference>
<dbReference type="AlphaFoldDB" id="A0A7W6V1I4"/>
<dbReference type="EMBL" id="JACIGW010000003">
    <property type="protein sequence ID" value="MBB4349229.1"/>
    <property type="molecule type" value="Genomic_DNA"/>
</dbReference>
<evidence type="ECO:0000256" key="1">
    <source>
        <dbReference type="ARBA" id="ARBA00023015"/>
    </source>
</evidence>
<keyword evidence="10" id="KW-1185">Reference proteome</keyword>
<dbReference type="PANTHER" id="PTHR30146:SF33">
    <property type="entry name" value="TRANSCRIPTIONAL REGULATOR"/>
    <property type="match status" value="1"/>
</dbReference>
<evidence type="ECO:0000256" key="3">
    <source>
        <dbReference type="ARBA" id="ARBA00023163"/>
    </source>
</evidence>
<dbReference type="PROSITE" id="PS50932">
    <property type="entry name" value="HTH_LACI_2"/>
    <property type="match status" value="1"/>
</dbReference>
<dbReference type="SUPFAM" id="SSF47413">
    <property type="entry name" value="lambda repressor-like DNA-binding domains"/>
    <property type="match status" value="1"/>
</dbReference>
<dbReference type="InterPro" id="IPR028082">
    <property type="entry name" value="Peripla_BP_I"/>
</dbReference>
<evidence type="ECO:0000256" key="2">
    <source>
        <dbReference type="ARBA" id="ARBA00023125"/>
    </source>
</evidence>
<dbReference type="GO" id="GO:0000976">
    <property type="term" value="F:transcription cis-regulatory region binding"/>
    <property type="evidence" value="ECO:0007669"/>
    <property type="project" value="TreeGrafter"/>
</dbReference>
<evidence type="ECO:0000259" key="5">
    <source>
        <dbReference type="PROSITE" id="PS50932"/>
    </source>
</evidence>
<feature type="domain" description="HTH lacI-type" evidence="5">
    <location>
        <begin position="17"/>
        <end position="71"/>
    </location>
</feature>
<evidence type="ECO:0000313" key="8">
    <source>
        <dbReference type="EMBL" id="MBB4447182.1"/>
    </source>
</evidence>
<organism evidence="8 11">
    <name type="scientific">Aliirhizobium cellulosilyticum</name>
    <dbReference type="NCBI Taxonomy" id="393664"/>
    <lineage>
        <taxon>Bacteria</taxon>
        <taxon>Pseudomonadati</taxon>
        <taxon>Pseudomonadota</taxon>
        <taxon>Alphaproteobacteria</taxon>
        <taxon>Hyphomicrobiales</taxon>
        <taxon>Rhizobiaceae</taxon>
        <taxon>Aliirhizobium</taxon>
    </lineage>
</organism>
<evidence type="ECO:0000313" key="9">
    <source>
        <dbReference type="Proteomes" id="UP000520770"/>
    </source>
</evidence>
<name>A0A7W6V1I4_9HYPH</name>
<dbReference type="CDD" id="cd01392">
    <property type="entry name" value="HTH_LacI"/>
    <property type="match status" value="1"/>
</dbReference>
<gene>
    <name evidence="7" type="ORF">GGE31_003063</name>
    <name evidence="6" type="ORF">GGE33_002991</name>
    <name evidence="8" type="ORF">GGE35_003004</name>
</gene>
<comment type="caution">
    <text evidence="8">The sequence shown here is derived from an EMBL/GenBank/DDBJ whole genome shotgun (WGS) entry which is preliminary data.</text>
</comment>
<evidence type="ECO:0000313" key="10">
    <source>
        <dbReference type="Proteomes" id="UP000524535"/>
    </source>
</evidence>
<dbReference type="SUPFAM" id="SSF53822">
    <property type="entry name" value="Periplasmic binding protein-like I"/>
    <property type="match status" value="1"/>
</dbReference>
<dbReference type="Proteomes" id="UP000520770">
    <property type="component" value="Unassembled WGS sequence"/>
</dbReference>
<dbReference type="Pfam" id="PF00356">
    <property type="entry name" value="LacI"/>
    <property type="match status" value="1"/>
</dbReference>
<dbReference type="Gene3D" id="1.10.260.40">
    <property type="entry name" value="lambda repressor-like DNA-binding domains"/>
    <property type="match status" value="1"/>
</dbReference>
<keyword evidence="3" id="KW-0804">Transcription</keyword>
<dbReference type="Pfam" id="PF13377">
    <property type="entry name" value="Peripla_BP_3"/>
    <property type="match status" value="1"/>
</dbReference>
<dbReference type="EMBL" id="JACIHM010000003">
    <property type="protein sequence ID" value="MBB4447182.1"/>
    <property type="molecule type" value="Genomic_DNA"/>
</dbReference>
<keyword evidence="1" id="KW-0805">Transcription regulation</keyword>
<protein>
    <submittedName>
        <fullName evidence="8">LacI family gluconate utilization system Gnt-I transcriptional repressor</fullName>
    </submittedName>
</protein>
<dbReference type="CDD" id="cd01575">
    <property type="entry name" value="PBP1_GntR"/>
    <property type="match status" value="1"/>
</dbReference>
<dbReference type="InterPro" id="IPR046335">
    <property type="entry name" value="LacI/GalR-like_sensor"/>
</dbReference>
<keyword evidence="2" id="KW-0238">DNA-binding</keyword>
<sequence>MSIEQEPRPTEAGNGPPTMADVGRVAGVSAMTVSRALKGNSYIARGTFERIMAAVDQLGYVLDQSAGTLSSRRSGFIAAIVPSIDNSNFADTARGITDALAQTSMQLLLGYTNYSVEREEELIESMLRRRPEGIILTGGEHTSRARSMLANAGIPVIETWDVPENPINAVVGFSNADAMEALVDTLVPQGYSRFGFIIGTEASDARGRQRHIGFDRALLRHGLSSHRVVSVESTPMRMAHGAEAIRQLLRNFADTDIAICVGDLPAFGAMMECRRMGLSVPGDIAIAGFGDYEIASVSEPGITTVNVDSYGIGAQAAGQMIAMLEKRSTAATIKTSYHVLLRGST</sequence>
<evidence type="ECO:0000313" key="7">
    <source>
        <dbReference type="EMBL" id="MBB4412550.1"/>
    </source>
</evidence>
<feature type="region of interest" description="Disordered" evidence="4">
    <location>
        <begin position="1"/>
        <end position="21"/>
    </location>
</feature>
<dbReference type="GO" id="GO:0003700">
    <property type="term" value="F:DNA-binding transcription factor activity"/>
    <property type="evidence" value="ECO:0007669"/>
    <property type="project" value="TreeGrafter"/>
</dbReference>
<dbReference type="Proteomes" id="UP000524535">
    <property type="component" value="Unassembled WGS sequence"/>
</dbReference>
<dbReference type="EMBL" id="JACIGY010000003">
    <property type="protein sequence ID" value="MBB4412550.1"/>
    <property type="molecule type" value="Genomic_DNA"/>
</dbReference>
<dbReference type="Proteomes" id="UP000576087">
    <property type="component" value="Unassembled WGS sequence"/>
</dbReference>
<dbReference type="RefSeq" id="WP_148148853.1">
    <property type="nucleotide sequence ID" value="NZ_JACIGW010000003.1"/>
</dbReference>
<evidence type="ECO:0000313" key="6">
    <source>
        <dbReference type="EMBL" id="MBB4349229.1"/>
    </source>
</evidence>
<dbReference type="Gene3D" id="3.40.50.2300">
    <property type="match status" value="2"/>
</dbReference>
<accession>A0A7W6V1I4</accession>
<evidence type="ECO:0000313" key="11">
    <source>
        <dbReference type="Proteomes" id="UP000576087"/>
    </source>
</evidence>
<proteinExistence type="predicted"/>
<dbReference type="PANTHER" id="PTHR30146">
    <property type="entry name" value="LACI-RELATED TRANSCRIPTIONAL REPRESSOR"/>
    <property type="match status" value="1"/>
</dbReference>